<dbReference type="InterPro" id="IPR010852">
    <property type="entry name" value="ABATE"/>
</dbReference>
<evidence type="ECO:0000259" key="1">
    <source>
        <dbReference type="Pfam" id="PF11706"/>
    </source>
</evidence>
<dbReference type="Pfam" id="PF11706">
    <property type="entry name" value="zf-CGNR"/>
    <property type="match status" value="1"/>
</dbReference>
<dbReference type="SUPFAM" id="SSF160904">
    <property type="entry name" value="Jann2411-like"/>
    <property type="match status" value="1"/>
</dbReference>
<dbReference type="EMBL" id="AP018448">
    <property type="protein sequence ID" value="BBC36501.1"/>
    <property type="molecule type" value="Genomic_DNA"/>
</dbReference>
<feature type="domain" description="Zinc finger CGNR" evidence="1">
    <location>
        <begin position="160"/>
        <end position="202"/>
    </location>
</feature>
<reference evidence="2 3" key="2">
    <citation type="journal article" date="2023" name="ChemBioChem">
        <title>Acyltransferase Domain Exchange between Two Independent Type I Polyketide Synthases in the Same Producer Strain of Macrolide Antibiotics.</title>
        <authorList>
            <person name="Kudo F."/>
            <person name="Kishikawa K."/>
            <person name="Tsuboi K."/>
            <person name="Kido T."/>
            <person name="Usui T."/>
            <person name="Hashimoto J."/>
            <person name="Shin-Ya K."/>
            <person name="Miyanaga A."/>
            <person name="Eguchi T."/>
        </authorList>
    </citation>
    <scope>NUCLEOTIDE SEQUENCE [LARGE SCALE GENOMIC DNA]</scope>
    <source>
        <strain evidence="2 3">A-8890</strain>
    </source>
</reference>
<name>A0ABM7FIK1_9ACTN</name>
<dbReference type="PANTHER" id="PTHR35525">
    <property type="entry name" value="BLL6575 PROTEIN"/>
    <property type="match status" value="1"/>
</dbReference>
<dbReference type="Pfam" id="PF07336">
    <property type="entry name" value="ABATE"/>
    <property type="match status" value="1"/>
</dbReference>
<keyword evidence="3" id="KW-1185">Reference proteome</keyword>
<dbReference type="InterPro" id="IPR021005">
    <property type="entry name" value="Znf_CGNR"/>
</dbReference>
<dbReference type="Gene3D" id="1.10.3300.10">
    <property type="entry name" value="Jann2411-like domain"/>
    <property type="match status" value="1"/>
</dbReference>
<evidence type="ECO:0000313" key="2">
    <source>
        <dbReference type="EMBL" id="BBC36501.1"/>
    </source>
</evidence>
<dbReference type="InterPro" id="IPR023286">
    <property type="entry name" value="ABATE_dom_sf"/>
</dbReference>
<gene>
    <name evidence="2" type="ORF">SGFS_077950</name>
</gene>
<sequence length="206" mass="22142">MSPGAGIVLRSHIGTRYRFDAGALSLEVLTTGGPGDLARHEALRTPDDLVAWAERSRLTPTPALDITDDDVADARRLRDALFRTVVTRVRGDGLPGLDVSAAGPADLDVINRAAARPPLAPALGPDGTRHWAPETATGAQLLSTTARDAVDLLTGPYADRIRMCSGERCYLVFADTSRPGRRRWCSMENCGNRHKVRAHRARGNGA</sequence>
<protein>
    <recommendedName>
        <fullName evidence="1">Zinc finger CGNR domain-containing protein</fullName>
    </recommendedName>
</protein>
<reference evidence="2 3" key="1">
    <citation type="journal article" date="2010" name="ChemBioChem">
        <title>Cloning and characterization of the biosynthetic gene cluster of 16-membered macrolide antibiotic FD-891: involvement of a dual functional cytochrome P450 monooxygenase catalyzing epoxidation and hydroxylation.</title>
        <authorList>
            <person name="Kudo F."/>
            <person name="Motegi A."/>
            <person name="Mizoue K."/>
            <person name="Eguchi T."/>
        </authorList>
    </citation>
    <scope>NUCLEOTIDE SEQUENCE [LARGE SCALE GENOMIC DNA]</scope>
    <source>
        <strain evidence="2 3">A-8890</strain>
    </source>
</reference>
<dbReference type="PANTHER" id="PTHR35525:SF3">
    <property type="entry name" value="BLL6575 PROTEIN"/>
    <property type="match status" value="1"/>
</dbReference>
<proteinExistence type="predicted"/>
<evidence type="ECO:0000313" key="3">
    <source>
        <dbReference type="Proteomes" id="UP001321542"/>
    </source>
</evidence>
<organism evidence="2 3">
    <name type="scientific">Streptomyces graminofaciens</name>
    <dbReference type="NCBI Taxonomy" id="68212"/>
    <lineage>
        <taxon>Bacteria</taxon>
        <taxon>Bacillati</taxon>
        <taxon>Actinomycetota</taxon>
        <taxon>Actinomycetes</taxon>
        <taxon>Kitasatosporales</taxon>
        <taxon>Streptomycetaceae</taxon>
        <taxon>Streptomyces</taxon>
    </lineage>
</organism>
<dbReference type="Proteomes" id="UP001321542">
    <property type="component" value="Chromosome"/>
</dbReference>
<accession>A0ABM7FIK1</accession>